<evidence type="ECO:0000259" key="1">
    <source>
        <dbReference type="Pfam" id="PF13460"/>
    </source>
</evidence>
<feature type="domain" description="NAD(P)-binding" evidence="1">
    <location>
        <begin position="8"/>
        <end position="180"/>
    </location>
</feature>
<evidence type="ECO:0000313" key="3">
    <source>
        <dbReference type="Proteomes" id="UP000327000"/>
    </source>
</evidence>
<gene>
    <name evidence="2" type="ORF">FRZ00_29910</name>
</gene>
<dbReference type="InterPro" id="IPR016040">
    <property type="entry name" value="NAD(P)-bd_dom"/>
</dbReference>
<dbReference type="PANTHER" id="PTHR43162">
    <property type="match status" value="1"/>
</dbReference>
<dbReference type="Proteomes" id="UP000327000">
    <property type="component" value="Unassembled WGS sequence"/>
</dbReference>
<dbReference type="RefSeq" id="WP_152265649.1">
    <property type="nucleotide sequence ID" value="NZ_VOKX01000116.1"/>
</dbReference>
<proteinExistence type="predicted"/>
<name>A0A5N5W0V6_STRMB</name>
<dbReference type="Gene3D" id="3.90.25.10">
    <property type="entry name" value="UDP-galactose 4-epimerase, domain 1"/>
    <property type="match status" value="1"/>
</dbReference>
<dbReference type="SUPFAM" id="SSF51735">
    <property type="entry name" value="NAD(P)-binding Rossmann-fold domains"/>
    <property type="match status" value="1"/>
</dbReference>
<comment type="caution">
    <text evidence="2">The sequence shown here is derived from an EMBL/GenBank/DDBJ whole genome shotgun (WGS) entry which is preliminary data.</text>
</comment>
<reference evidence="2 3" key="1">
    <citation type="journal article" date="2019" name="Microb. Cell Fact.">
        <title>Exploring novel herbicidin analogues by transcriptional regulator overexpression and MS/MS molecular networking.</title>
        <authorList>
            <person name="Shi Y."/>
            <person name="Gu R."/>
            <person name="Li Y."/>
            <person name="Wang X."/>
            <person name="Ren W."/>
            <person name="Li X."/>
            <person name="Wang L."/>
            <person name="Xie Y."/>
            <person name="Hong B."/>
        </authorList>
    </citation>
    <scope>NUCLEOTIDE SEQUENCE [LARGE SCALE GENOMIC DNA]</scope>
    <source>
        <strain evidence="2 3">US-43</strain>
    </source>
</reference>
<protein>
    <submittedName>
        <fullName evidence="2">NAD-dependent epimerase/dehydratase family protein</fullName>
    </submittedName>
</protein>
<dbReference type="InterPro" id="IPR051604">
    <property type="entry name" value="Ergot_Alk_Oxidoreductase"/>
</dbReference>
<dbReference type="Pfam" id="PF13460">
    <property type="entry name" value="NAD_binding_10"/>
    <property type="match status" value="1"/>
</dbReference>
<dbReference type="PANTHER" id="PTHR43162:SF1">
    <property type="entry name" value="PRESTALK A DIFFERENTIATION PROTEIN A"/>
    <property type="match status" value="1"/>
</dbReference>
<dbReference type="AlphaFoldDB" id="A0A5N5W0V6"/>
<dbReference type="EMBL" id="VOKX01000116">
    <property type="protein sequence ID" value="KAB7834229.1"/>
    <property type="molecule type" value="Genomic_DNA"/>
</dbReference>
<keyword evidence="3" id="KW-1185">Reference proteome</keyword>
<accession>A0A5N5W0V6</accession>
<dbReference type="OrthoDB" id="116343at2"/>
<dbReference type="Gene3D" id="3.40.50.720">
    <property type="entry name" value="NAD(P)-binding Rossmann-like Domain"/>
    <property type="match status" value="1"/>
</dbReference>
<evidence type="ECO:0000313" key="2">
    <source>
        <dbReference type="EMBL" id="KAB7834229.1"/>
    </source>
</evidence>
<organism evidence="2 3">
    <name type="scientific">Streptomyces mobaraensis</name>
    <name type="common">Streptoverticillium mobaraense</name>
    <dbReference type="NCBI Taxonomy" id="35621"/>
    <lineage>
        <taxon>Bacteria</taxon>
        <taxon>Bacillati</taxon>
        <taxon>Actinomycetota</taxon>
        <taxon>Actinomycetes</taxon>
        <taxon>Kitasatosporales</taxon>
        <taxon>Streptomycetaceae</taxon>
        <taxon>Streptomyces</taxon>
    </lineage>
</organism>
<sequence length="283" mass="30428">MSSFLVIGATGNVGGALVTQLHEQGHHVRALVRSASRAEPVPAGIDIAVGDLDDAESLTQAARGVDGVFFMQLAPLPAQAENMIKAARTAGVRKIVVLSSIGTVLEPLPLIGARIAARDQVFRDSGLDVTYLRANTLMTNATWWWPTIRDEGRVYDASDPGRTVPVDPFDIARVAALALTQDGHAGRAYILNGPQALTAREQVEILADVLGRPIEFVPLPPEQFAQRSIERGTPPEMAAAVRNLNELFRAGRAGVISDDITNLTGSAPQTFRQWCEEHAGEFH</sequence>
<dbReference type="InterPro" id="IPR036291">
    <property type="entry name" value="NAD(P)-bd_dom_sf"/>
</dbReference>